<sequence length="162" mass="17218">MPETQDSPTVAQQENKADKSGESAKASAEKKAKAAAKDPLKAAELAANVDGLTVTESTAPGKPVIAQFPIADHLSKLAIKLDAQDETIKILKAVRENVKSYKTVYVQGSFASTDDYGNDTDYTVLNVHYEKATVDKINFDGIESGSAWSIRDGGTINSSLLG</sequence>
<gene>
    <name evidence="2" type="ORF">FM101_07420</name>
</gene>
<evidence type="ECO:0000313" key="2">
    <source>
        <dbReference type="EMBL" id="SJM62691.1"/>
    </source>
</evidence>
<feature type="compositionally biased region" description="Basic and acidic residues" evidence="1">
    <location>
        <begin position="15"/>
        <end position="39"/>
    </location>
</feature>
<accession>A0A1R4G3H0</accession>
<dbReference type="Proteomes" id="UP000195913">
    <property type="component" value="Unassembled WGS sequence"/>
</dbReference>
<dbReference type="EMBL" id="FUHW01000027">
    <property type="protein sequence ID" value="SJM62691.1"/>
    <property type="molecule type" value="Genomic_DNA"/>
</dbReference>
<dbReference type="AlphaFoldDB" id="A0A1R4G3H0"/>
<reference evidence="2 3" key="1">
    <citation type="submission" date="2017-02" db="EMBL/GenBank/DDBJ databases">
        <authorList>
            <person name="Peterson S.W."/>
        </authorList>
    </citation>
    <scope>NUCLEOTIDE SEQUENCE [LARGE SCALE GENOMIC DNA]</scope>
    <source>
        <strain evidence="2 3">B Ar 00.02</strain>
    </source>
</reference>
<keyword evidence="3" id="KW-1185">Reference proteome</keyword>
<organism evidence="2 3">
    <name type="scientific">Arthrobacter rhombi</name>
    <dbReference type="NCBI Taxonomy" id="71253"/>
    <lineage>
        <taxon>Bacteria</taxon>
        <taxon>Bacillati</taxon>
        <taxon>Actinomycetota</taxon>
        <taxon>Actinomycetes</taxon>
        <taxon>Micrococcales</taxon>
        <taxon>Micrococcaceae</taxon>
        <taxon>Arthrobacter</taxon>
    </lineage>
</organism>
<protein>
    <submittedName>
        <fullName evidence="2">Uncharacterized protein</fullName>
    </submittedName>
</protein>
<name>A0A1R4G3H0_9MICC</name>
<evidence type="ECO:0000256" key="1">
    <source>
        <dbReference type="SAM" id="MobiDB-lite"/>
    </source>
</evidence>
<evidence type="ECO:0000313" key="3">
    <source>
        <dbReference type="Proteomes" id="UP000195913"/>
    </source>
</evidence>
<proteinExistence type="predicted"/>
<feature type="compositionally biased region" description="Polar residues" evidence="1">
    <location>
        <begin position="1"/>
        <end position="14"/>
    </location>
</feature>
<feature type="region of interest" description="Disordered" evidence="1">
    <location>
        <begin position="1"/>
        <end position="39"/>
    </location>
</feature>